<dbReference type="Pfam" id="PF02517">
    <property type="entry name" value="Rce1-like"/>
    <property type="match status" value="1"/>
</dbReference>
<proteinExistence type="predicted"/>
<sequence>MTDTHTTTTVPQPPAGRPDGPVLPQLGLRGVLGVWAAAALPMGLLAWVVAPAVADRLDGPGALARATVLALVAGLAWQFVLVVVLVRREQETLRWAVVRDALWLRSPRNPRTGRRGGRMWWVVVPLIALAAAKDLVPKIPHDAGLDFFTFLGTDAGRDLLSGAWGWFAVLVAMCVLNTVVGEELLFRGYLLPRMAGVFGRYDWVANGVLFGLYHLHRWWAVPGLLLGTLTYALPARRYRSALVGIAVHSAQSVVLVALVLPAVLQG</sequence>
<keyword evidence="4" id="KW-1185">Reference proteome</keyword>
<evidence type="ECO:0000256" key="1">
    <source>
        <dbReference type="SAM" id="Phobius"/>
    </source>
</evidence>
<keyword evidence="3" id="KW-0645">Protease</keyword>
<accession>A0A2T0TQM5</accession>
<keyword evidence="1" id="KW-1133">Transmembrane helix</keyword>
<comment type="caution">
    <text evidence="3">The sequence shown here is derived from an EMBL/GenBank/DDBJ whole genome shotgun (WGS) entry which is preliminary data.</text>
</comment>
<feature type="domain" description="CAAX prenyl protease 2/Lysostaphin resistance protein A-like" evidence="2">
    <location>
        <begin position="165"/>
        <end position="251"/>
    </location>
</feature>
<dbReference type="GO" id="GO:0006508">
    <property type="term" value="P:proteolysis"/>
    <property type="evidence" value="ECO:0007669"/>
    <property type="project" value="UniProtKB-KW"/>
</dbReference>
<dbReference type="AlphaFoldDB" id="A0A2T0TQM5"/>
<keyword evidence="1" id="KW-0812">Transmembrane</keyword>
<keyword evidence="3" id="KW-0378">Hydrolase</keyword>
<dbReference type="Proteomes" id="UP000239210">
    <property type="component" value="Unassembled WGS sequence"/>
</dbReference>
<reference evidence="3 4" key="1">
    <citation type="submission" date="2018-03" db="EMBL/GenBank/DDBJ databases">
        <title>Genomic Encyclopedia of Archaeal and Bacterial Type Strains, Phase II (KMG-II): from individual species to whole genera.</title>
        <authorList>
            <person name="Goeker M."/>
        </authorList>
    </citation>
    <scope>NUCLEOTIDE SEQUENCE [LARGE SCALE GENOMIC DNA]</scope>
    <source>
        <strain evidence="3 4">DSM 45416</strain>
    </source>
</reference>
<dbReference type="InterPro" id="IPR003675">
    <property type="entry name" value="Rce1/LyrA-like_dom"/>
</dbReference>
<protein>
    <submittedName>
        <fullName evidence="3">CAAX prenyl protease-like protein</fullName>
    </submittedName>
</protein>
<dbReference type="GO" id="GO:0080120">
    <property type="term" value="P:CAAX-box protein maturation"/>
    <property type="evidence" value="ECO:0007669"/>
    <property type="project" value="UniProtKB-ARBA"/>
</dbReference>
<organism evidence="3 4">
    <name type="scientific">Geodermatophilus tzadiensis</name>
    <dbReference type="NCBI Taxonomy" id="1137988"/>
    <lineage>
        <taxon>Bacteria</taxon>
        <taxon>Bacillati</taxon>
        <taxon>Actinomycetota</taxon>
        <taxon>Actinomycetes</taxon>
        <taxon>Geodermatophilales</taxon>
        <taxon>Geodermatophilaceae</taxon>
        <taxon>Geodermatophilus</taxon>
    </lineage>
</organism>
<keyword evidence="1" id="KW-0472">Membrane</keyword>
<name>A0A2T0TQM5_9ACTN</name>
<feature type="transmembrane region" description="Helical" evidence="1">
    <location>
        <begin position="62"/>
        <end position="86"/>
    </location>
</feature>
<gene>
    <name evidence="3" type="ORF">LY71_111159</name>
</gene>
<evidence type="ECO:0000313" key="4">
    <source>
        <dbReference type="Proteomes" id="UP000239210"/>
    </source>
</evidence>
<dbReference type="EMBL" id="PVTG01000011">
    <property type="protein sequence ID" value="PRY47980.1"/>
    <property type="molecule type" value="Genomic_DNA"/>
</dbReference>
<dbReference type="RefSeq" id="WP_106279008.1">
    <property type="nucleotide sequence ID" value="NZ_PVTG01000011.1"/>
</dbReference>
<dbReference type="GO" id="GO:0004175">
    <property type="term" value="F:endopeptidase activity"/>
    <property type="evidence" value="ECO:0007669"/>
    <property type="project" value="UniProtKB-ARBA"/>
</dbReference>
<feature type="transmembrane region" description="Helical" evidence="1">
    <location>
        <begin position="159"/>
        <end position="180"/>
    </location>
</feature>
<dbReference type="OrthoDB" id="3392646at2"/>
<feature type="transmembrane region" description="Helical" evidence="1">
    <location>
        <begin position="241"/>
        <end position="264"/>
    </location>
</feature>
<evidence type="ECO:0000259" key="2">
    <source>
        <dbReference type="Pfam" id="PF02517"/>
    </source>
</evidence>
<feature type="transmembrane region" description="Helical" evidence="1">
    <location>
        <begin position="26"/>
        <end position="50"/>
    </location>
</feature>
<evidence type="ECO:0000313" key="3">
    <source>
        <dbReference type="EMBL" id="PRY47980.1"/>
    </source>
</evidence>